<sequence>MTFSYATTVDRIYKSGVTVVVLREIPSSEVVEVDFGSTKKRMAQIEAKRLLSARERRAVFSYRRRHAGLKGTLAEVNDRLKDNPDLVRTAPENQGYIGVVTYGAGKREPEGFGDELPAKRVFLRDNEPVLTENL</sequence>
<dbReference type="OrthoDB" id="48130at2759"/>
<name>A0A8S1GQ17_9PELO</name>
<reference evidence="1" key="1">
    <citation type="submission" date="2020-10" db="EMBL/GenBank/DDBJ databases">
        <authorList>
            <person name="Kikuchi T."/>
        </authorList>
    </citation>
    <scope>NUCLEOTIDE SEQUENCE</scope>
    <source>
        <strain evidence="1">NKZ352</strain>
    </source>
</reference>
<dbReference type="EMBL" id="CAJGYM010000003">
    <property type="protein sequence ID" value="CAD6185705.1"/>
    <property type="molecule type" value="Genomic_DNA"/>
</dbReference>
<evidence type="ECO:0000313" key="1">
    <source>
        <dbReference type="EMBL" id="CAD6185705.1"/>
    </source>
</evidence>
<keyword evidence="2" id="KW-1185">Reference proteome</keyword>
<dbReference type="Proteomes" id="UP000835052">
    <property type="component" value="Unassembled WGS sequence"/>
</dbReference>
<dbReference type="Gene3D" id="2.40.50.100">
    <property type="match status" value="1"/>
</dbReference>
<dbReference type="InterPro" id="IPR011053">
    <property type="entry name" value="Single_hybrid_motif"/>
</dbReference>
<gene>
    <name evidence="1" type="ORF">CAUJ_LOCUS1624</name>
</gene>
<protein>
    <submittedName>
        <fullName evidence="1">Uncharacterized protein</fullName>
    </submittedName>
</protein>
<comment type="caution">
    <text evidence="1">The sequence shown here is derived from an EMBL/GenBank/DDBJ whole genome shotgun (WGS) entry which is preliminary data.</text>
</comment>
<dbReference type="AlphaFoldDB" id="A0A8S1GQ17"/>
<accession>A0A8S1GQ17</accession>
<organism evidence="1 2">
    <name type="scientific">Caenorhabditis auriculariae</name>
    <dbReference type="NCBI Taxonomy" id="2777116"/>
    <lineage>
        <taxon>Eukaryota</taxon>
        <taxon>Metazoa</taxon>
        <taxon>Ecdysozoa</taxon>
        <taxon>Nematoda</taxon>
        <taxon>Chromadorea</taxon>
        <taxon>Rhabditida</taxon>
        <taxon>Rhabditina</taxon>
        <taxon>Rhabditomorpha</taxon>
        <taxon>Rhabditoidea</taxon>
        <taxon>Rhabditidae</taxon>
        <taxon>Peloderinae</taxon>
        <taxon>Caenorhabditis</taxon>
    </lineage>
</organism>
<evidence type="ECO:0000313" key="2">
    <source>
        <dbReference type="Proteomes" id="UP000835052"/>
    </source>
</evidence>
<proteinExistence type="predicted"/>
<dbReference type="SUPFAM" id="SSF51230">
    <property type="entry name" value="Single hybrid motif"/>
    <property type="match status" value="1"/>
</dbReference>